<organism evidence="9 10">
    <name type="scientific">Pelagibius litoralis</name>
    <dbReference type="NCBI Taxonomy" id="374515"/>
    <lineage>
        <taxon>Bacteria</taxon>
        <taxon>Pseudomonadati</taxon>
        <taxon>Pseudomonadota</taxon>
        <taxon>Alphaproteobacteria</taxon>
        <taxon>Rhodospirillales</taxon>
        <taxon>Rhodovibrionaceae</taxon>
        <taxon>Pelagibius</taxon>
    </lineage>
</organism>
<feature type="transmembrane region" description="Helical" evidence="7">
    <location>
        <begin position="57"/>
        <end position="77"/>
    </location>
</feature>
<evidence type="ECO:0000259" key="8">
    <source>
        <dbReference type="Pfam" id="PF06808"/>
    </source>
</evidence>
<reference evidence="9" key="1">
    <citation type="submission" date="2020-03" db="EMBL/GenBank/DDBJ databases">
        <title>Genome of Pelagibius litoralis DSM 21314T.</title>
        <authorList>
            <person name="Wang G."/>
        </authorList>
    </citation>
    <scope>NUCLEOTIDE SEQUENCE</scope>
    <source>
        <strain evidence="9">DSM 21314</strain>
    </source>
</reference>
<evidence type="ECO:0000313" key="10">
    <source>
        <dbReference type="Proteomes" id="UP000761264"/>
    </source>
</evidence>
<feature type="transmembrane region" description="Helical" evidence="7">
    <location>
        <begin position="318"/>
        <end position="336"/>
    </location>
</feature>
<dbReference type="GO" id="GO:0005886">
    <property type="term" value="C:plasma membrane"/>
    <property type="evidence" value="ECO:0007669"/>
    <property type="project" value="UniProtKB-SubCell"/>
</dbReference>
<keyword evidence="3 7" id="KW-0997">Cell inner membrane</keyword>
<gene>
    <name evidence="9" type="ORF">HBA54_12360</name>
</gene>
<evidence type="ECO:0000256" key="7">
    <source>
        <dbReference type="RuleBase" id="RU369079"/>
    </source>
</evidence>
<feature type="transmembrane region" description="Helical" evidence="7">
    <location>
        <begin position="246"/>
        <end position="265"/>
    </location>
</feature>
<evidence type="ECO:0000256" key="4">
    <source>
        <dbReference type="ARBA" id="ARBA00022692"/>
    </source>
</evidence>
<comment type="subunit">
    <text evidence="7">The complex comprises the extracytoplasmic solute receptor protein and the two transmembrane proteins.</text>
</comment>
<keyword evidence="2" id="KW-1003">Cell membrane</keyword>
<dbReference type="PANTHER" id="PTHR33362">
    <property type="entry name" value="SIALIC ACID TRAP TRANSPORTER PERMEASE PROTEIN SIAT-RELATED"/>
    <property type="match status" value="1"/>
</dbReference>
<comment type="subcellular location">
    <subcellularLocation>
        <location evidence="1 7">Cell inner membrane</location>
        <topology evidence="1 7">Multi-pass membrane protein</topology>
    </subcellularLocation>
</comment>
<dbReference type="GO" id="GO:0022857">
    <property type="term" value="F:transmembrane transporter activity"/>
    <property type="evidence" value="ECO:0007669"/>
    <property type="project" value="UniProtKB-UniRule"/>
</dbReference>
<dbReference type="InterPro" id="IPR004681">
    <property type="entry name" value="TRAP_DctM"/>
</dbReference>
<comment type="function">
    <text evidence="7">Part of the tripartite ATP-independent periplasmic (TRAP) transport system.</text>
</comment>
<accession>A0A967EXU3</accession>
<feature type="transmembrane region" description="Helical" evidence="7">
    <location>
        <begin position="160"/>
        <end position="193"/>
    </location>
</feature>
<dbReference type="PANTHER" id="PTHR33362:SF2">
    <property type="entry name" value="TRAP TRANSPORTER LARGE PERMEASE PROTEIN"/>
    <property type="match status" value="1"/>
</dbReference>
<protein>
    <recommendedName>
        <fullName evidence="7">TRAP transporter large permease protein</fullName>
    </recommendedName>
</protein>
<keyword evidence="10" id="KW-1185">Reference proteome</keyword>
<feature type="transmembrane region" description="Helical" evidence="7">
    <location>
        <begin position="97"/>
        <end position="125"/>
    </location>
</feature>
<dbReference type="NCBIfam" id="TIGR00786">
    <property type="entry name" value="dctM"/>
    <property type="match status" value="1"/>
</dbReference>
<keyword evidence="4 7" id="KW-0812">Transmembrane</keyword>
<dbReference type="Proteomes" id="UP000761264">
    <property type="component" value="Unassembled WGS sequence"/>
</dbReference>
<feature type="domain" description="TRAP C4-dicarboxylate transport system permease DctM subunit" evidence="8">
    <location>
        <begin position="11"/>
        <end position="422"/>
    </location>
</feature>
<proteinExistence type="inferred from homology"/>
<dbReference type="RefSeq" id="WP_167224902.1">
    <property type="nucleotide sequence ID" value="NZ_JAAQPH010000008.1"/>
</dbReference>
<dbReference type="EMBL" id="JAAQPH010000008">
    <property type="protein sequence ID" value="NIA69385.1"/>
    <property type="molecule type" value="Genomic_DNA"/>
</dbReference>
<evidence type="ECO:0000256" key="5">
    <source>
        <dbReference type="ARBA" id="ARBA00022989"/>
    </source>
</evidence>
<evidence type="ECO:0000313" key="9">
    <source>
        <dbReference type="EMBL" id="NIA69385.1"/>
    </source>
</evidence>
<feature type="transmembrane region" description="Helical" evidence="7">
    <location>
        <begin position="277"/>
        <end position="298"/>
    </location>
</feature>
<comment type="caution">
    <text evidence="9">The sequence shown here is derived from an EMBL/GenBank/DDBJ whole genome shotgun (WGS) entry which is preliminary data.</text>
</comment>
<evidence type="ECO:0000256" key="1">
    <source>
        <dbReference type="ARBA" id="ARBA00004429"/>
    </source>
</evidence>
<dbReference type="PIRSF" id="PIRSF006066">
    <property type="entry name" value="HI0050"/>
    <property type="match status" value="1"/>
</dbReference>
<keyword evidence="7" id="KW-0813">Transport</keyword>
<keyword evidence="5 7" id="KW-1133">Transmembrane helix</keyword>
<comment type="caution">
    <text evidence="7">Lacks conserved residue(s) required for the propagation of feature annotation.</text>
</comment>
<feature type="transmembrane region" description="Helical" evidence="7">
    <location>
        <begin position="403"/>
        <end position="427"/>
    </location>
</feature>
<keyword evidence="6 7" id="KW-0472">Membrane</keyword>
<feature type="transmembrane region" description="Helical" evidence="7">
    <location>
        <begin position="223"/>
        <end position="240"/>
    </location>
</feature>
<evidence type="ECO:0000256" key="3">
    <source>
        <dbReference type="ARBA" id="ARBA00022519"/>
    </source>
</evidence>
<dbReference type="Pfam" id="PF06808">
    <property type="entry name" value="DctM"/>
    <property type="match status" value="1"/>
</dbReference>
<evidence type="ECO:0000256" key="6">
    <source>
        <dbReference type="ARBA" id="ARBA00023136"/>
    </source>
</evidence>
<feature type="transmembrane region" description="Helical" evidence="7">
    <location>
        <begin position="29"/>
        <end position="50"/>
    </location>
</feature>
<feature type="transmembrane region" description="Helical" evidence="7">
    <location>
        <begin position="137"/>
        <end position="154"/>
    </location>
</feature>
<evidence type="ECO:0000256" key="2">
    <source>
        <dbReference type="ARBA" id="ARBA00022475"/>
    </source>
</evidence>
<dbReference type="AlphaFoldDB" id="A0A967EXU3"/>
<dbReference type="InterPro" id="IPR010656">
    <property type="entry name" value="DctM"/>
</dbReference>
<sequence>MEPIILLAISLLVLFLVIGVPVPMSFGATVIFLFVVGDYGSSNFLVAAGFNKTSSIILLAMPLFILVGEIMSTGSLASRLVDFCDSIFGRLKGGLGVVVVVVTAVFGAISGTASSAVAAMGTIMVPRMVERGYDRGYAAALVANSSVLALLIPPSSAQIVYGWISGTSIAACFLAPILPAAILVFLFSFWNFFLTRSMPIQQPDPAPPREIILDVAEKGKRSTLALVMPILILTVIYGGFATPTEAAAVAVAYALVIGVVIYRDIKMKDLWRIGHNAGTTVGVVMVLVFFAVMLSRLFTMEGVPQQIVETLLSITEDPLLILLMINLFLVILGMLMDDFSGLLLATPILIPITQEIGVHPVHFAAIIGVNLGMGNITPPTAPLLYFGARIGQVPLQKMLKPSLVFVVFGYLPVLLLTTFIPALSLWLPRLVLGIE</sequence>
<comment type="similarity">
    <text evidence="7">Belongs to the TRAP transporter large permease family.</text>
</comment>
<name>A0A967EXU3_9PROT</name>